<gene>
    <name evidence="1" type="ORF">ENN51_00945</name>
</gene>
<accession>A0A7V0XE89</accession>
<proteinExistence type="predicted"/>
<comment type="caution">
    <text evidence="1">The sequence shown here is derived from an EMBL/GenBank/DDBJ whole genome shotgun (WGS) entry which is preliminary data.</text>
</comment>
<dbReference type="Proteomes" id="UP000885672">
    <property type="component" value="Unassembled WGS sequence"/>
</dbReference>
<protein>
    <submittedName>
        <fullName evidence="1">Uncharacterized protein</fullName>
    </submittedName>
</protein>
<dbReference type="AlphaFoldDB" id="A0A7V0XE89"/>
<name>A0A7V0XE89_UNCW3</name>
<sequence length="174" mass="19823">MASETHAFITGPLWLKLKEDVSLLRAANSTDLFTAAAFHIRRLILTRAGWACHALLPAGRFAPELVLTFKEEFQALIRCDFTVRPGGADAFPAERLSAELESLRGRLAAFETKHRGTAYLAVVFDTAESWFYPDSELWEKQSCFWLPVNCRGFPNHPEWRARFEKLARSPLRKL</sequence>
<reference evidence="1" key="1">
    <citation type="journal article" date="2020" name="mSystems">
        <title>Genome- and Community-Level Interaction Insights into Carbon Utilization and Element Cycling Functions of Hydrothermarchaeota in Hydrothermal Sediment.</title>
        <authorList>
            <person name="Zhou Z."/>
            <person name="Liu Y."/>
            <person name="Xu W."/>
            <person name="Pan J."/>
            <person name="Luo Z.H."/>
            <person name="Li M."/>
        </authorList>
    </citation>
    <scope>NUCLEOTIDE SEQUENCE [LARGE SCALE GENOMIC DNA]</scope>
    <source>
        <strain evidence="1">SpSt-1182</strain>
    </source>
</reference>
<dbReference type="EMBL" id="DSBX01000028">
    <property type="protein sequence ID" value="HDQ98842.1"/>
    <property type="molecule type" value="Genomic_DNA"/>
</dbReference>
<evidence type="ECO:0000313" key="1">
    <source>
        <dbReference type="EMBL" id="HDQ98842.1"/>
    </source>
</evidence>
<organism evidence="1">
    <name type="scientific">candidate division WOR-3 bacterium</name>
    <dbReference type="NCBI Taxonomy" id="2052148"/>
    <lineage>
        <taxon>Bacteria</taxon>
        <taxon>Bacteria division WOR-3</taxon>
    </lineage>
</organism>